<keyword evidence="2" id="KW-1003">Cell membrane</keyword>
<accession>A0ABT2LYB0</accession>
<keyword evidence="9" id="KW-1185">Reference proteome</keyword>
<evidence type="ECO:0000259" key="7">
    <source>
        <dbReference type="Pfam" id="PF10035"/>
    </source>
</evidence>
<reference evidence="8" key="1">
    <citation type="submission" date="2022-09" db="EMBL/GenBank/DDBJ databases">
        <title>Eubacterium sp. LFL-14 isolated from human feces.</title>
        <authorList>
            <person name="Liu F."/>
        </authorList>
    </citation>
    <scope>NUCLEOTIDE SEQUENCE</scope>
    <source>
        <strain evidence="8">LFL-14</strain>
    </source>
</reference>
<dbReference type="PANTHER" id="PTHR33545:SF5">
    <property type="entry name" value="UPF0750 MEMBRANE PROTEIN YITT"/>
    <property type="match status" value="1"/>
</dbReference>
<evidence type="ECO:0000256" key="2">
    <source>
        <dbReference type="ARBA" id="ARBA00022475"/>
    </source>
</evidence>
<comment type="caution">
    <text evidence="8">The sequence shown here is derived from an EMBL/GenBank/DDBJ whole genome shotgun (WGS) entry which is preliminary data.</text>
</comment>
<organism evidence="8 9">
    <name type="scientific">Eubacterium album</name>
    <dbReference type="NCBI Taxonomy" id="2978477"/>
    <lineage>
        <taxon>Bacteria</taxon>
        <taxon>Bacillati</taxon>
        <taxon>Bacillota</taxon>
        <taxon>Clostridia</taxon>
        <taxon>Eubacteriales</taxon>
        <taxon>Eubacteriaceae</taxon>
        <taxon>Eubacterium</taxon>
    </lineage>
</organism>
<comment type="subcellular location">
    <subcellularLocation>
        <location evidence="1">Cell membrane</location>
        <topology evidence="1">Multi-pass membrane protein</topology>
    </subcellularLocation>
</comment>
<dbReference type="CDD" id="cd16380">
    <property type="entry name" value="YitT_C"/>
    <property type="match status" value="1"/>
</dbReference>
<gene>
    <name evidence="8" type="ORF">N5B56_04090</name>
</gene>
<dbReference type="InterPro" id="IPR019264">
    <property type="entry name" value="DUF2179"/>
</dbReference>
<evidence type="ECO:0000256" key="4">
    <source>
        <dbReference type="ARBA" id="ARBA00022989"/>
    </source>
</evidence>
<evidence type="ECO:0000313" key="9">
    <source>
        <dbReference type="Proteomes" id="UP001431199"/>
    </source>
</evidence>
<name>A0ABT2LYB0_9FIRM</name>
<evidence type="ECO:0000256" key="3">
    <source>
        <dbReference type="ARBA" id="ARBA00022692"/>
    </source>
</evidence>
<keyword evidence="5 6" id="KW-0472">Membrane</keyword>
<keyword evidence="4 6" id="KW-1133">Transmembrane helix</keyword>
<feature type="domain" description="DUF2179" evidence="7">
    <location>
        <begin position="229"/>
        <end position="282"/>
    </location>
</feature>
<dbReference type="EMBL" id="JAODBU010000003">
    <property type="protein sequence ID" value="MCT7398269.1"/>
    <property type="molecule type" value="Genomic_DNA"/>
</dbReference>
<dbReference type="Pfam" id="PF02588">
    <property type="entry name" value="YitT_membrane"/>
    <property type="match status" value="1"/>
</dbReference>
<dbReference type="PIRSF" id="PIRSF006483">
    <property type="entry name" value="Membrane_protein_YitT"/>
    <property type="match status" value="1"/>
</dbReference>
<dbReference type="Gene3D" id="3.30.70.120">
    <property type="match status" value="1"/>
</dbReference>
<evidence type="ECO:0000313" key="8">
    <source>
        <dbReference type="EMBL" id="MCT7398269.1"/>
    </source>
</evidence>
<feature type="transmembrane region" description="Helical" evidence="6">
    <location>
        <begin position="14"/>
        <end position="35"/>
    </location>
</feature>
<dbReference type="InterPro" id="IPR015867">
    <property type="entry name" value="N-reg_PII/ATP_PRibTrfase_C"/>
</dbReference>
<protein>
    <submittedName>
        <fullName evidence="8">YitT family protein</fullName>
    </submittedName>
</protein>
<feature type="transmembrane region" description="Helical" evidence="6">
    <location>
        <begin position="113"/>
        <end position="131"/>
    </location>
</feature>
<evidence type="ECO:0000256" key="5">
    <source>
        <dbReference type="ARBA" id="ARBA00023136"/>
    </source>
</evidence>
<dbReference type="Pfam" id="PF10035">
    <property type="entry name" value="DUF2179"/>
    <property type="match status" value="1"/>
</dbReference>
<feature type="transmembrane region" description="Helical" evidence="6">
    <location>
        <begin position="157"/>
        <end position="175"/>
    </location>
</feature>
<dbReference type="PANTHER" id="PTHR33545">
    <property type="entry name" value="UPF0750 MEMBRANE PROTEIN YITT-RELATED"/>
    <property type="match status" value="1"/>
</dbReference>
<evidence type="ECO:0000256" key="6">
    <source>
        <dbReference type="SAM" id="Phobius"/>
    </source>
</evidence>
<sequence length="293" mass="32172">MENKEKAKKIAKFICRYIVITFAACIYAVGISMFLDPNNLAPGGLTGAAVILTRIIPITLGTLIVIMNIPIMILGAWKFGARFTLSTLYTLVVSSAFMEIFERMGYVVTHDKILAALVGGTLMGAGMGLCLRMETTTGGIDIIIKVLRQKYRQVKSGEMYLIIDGLILAAAALYFKDIEVSMYAGVAIVISTYILDKVLYGSDEAKLVYIVSNKRKIIATRMMVELNMGVTLVEGKGAYNMENTEVIMCVMHKQNLTKVRNLVSEVDPEAFMIVSSATEVFGEGFKGHTDVEM</sequence>
<dbReference type="Proteomes" id="UP001431199">
    <property type="component" value="Unassembled WGS sequence"/>
</dbReference>
<feature type="transmembrane region" description="Helical" evidence="6">
    <location>
        <begin position="181"/>
        <end position="200"/>
    </location>
</feature>
<dbReference type="RefSeq" id="WP_243003005.1">
    <property type="nucleotide sequence ID" value="NZ_JAODBU010000003.1"/>
</dbReference>
<dbReference type="InterPro" id="IPR003740">
    <property type="entry name" value="YitT"/>
</dbReference>
<feature type="transmembrane region" description="Helical" evidence="6">
    <location>
        <begin position="55"/>
        <end position="76"/>
    </location>
</feature>
<keyword evidence="3 6" id="KW-0812">Transmembrane</keyword>
<dbReference type="InterPro" id="IPR051461">
    <property type="entry name" value="UPF0750_membrane"/>
</dbReference>
<evidence type="ECO:0000256" key="1">
    <source>
        <dbReference type="ARBA" id="ARBA00004651"/>
    </source>
</evidence>
<proteinExistence type="predicted"/>
<feature type="transmembrane region" description="Helical" evidence="6">
    <location>
        <begin position="83"/>
        <end position="101"/>
    </location>
</feature>